<name>A0A916YX49_9BACT</name>
<evidence type="ECO:0000256" key="7">
    <source>
        <dbReference type="ARBA" id="ARBA00022777"/>
    </source>
</evidence>
<evidence type="ECO:0000256" key="9">
    <source>
        <dbReference type="ARBA" id="ARBA00022909"/>
    </source>
</evidence>
<protein>
    <recommendedName>
        <fullName evidence="4">2-amino-4-hydroxy-6-hydroxymethyldihydropteridine pyrophosphokinase</fullName>
        <ecNumber evidence="3">2.7.6.3</ecNumber>
    </recommendedName>
    <alternativeName>
        <fullName evidence="11">6-hydroxymethyl-7,8-dihydropterin pyrophosphokinase</fullName>
    </alternativeName>
    <alternativeName>
        <fullName evidence="12">7,8-dihydro-6-hydroxymethylpterin-pyrophosphokinase</fullName>
    </alternativeName>
</protein>
<dbReference type="PANTHER" id="PTHR43071:SF1">
    <property type="entry name" value="2-AMINO-4-HYDROXY-6-HYDROXYMETHYLDIHYDROPTERIDINE PYROPHOSPHOKINASE"/>
    <property type="match status" value="1"/>
</dbReference>
<keyword evidence="5" id="KW-0808">Transferase</keyword>
<dbReference type="EC" id="2.7.6.3" evidence="3"/>
<evidence type="ECO:0000256" key="4">
    <source>
        <dbReference type="ARBA" id="ARBA00016218"/>
    </source>
</evidence>
<feature type="domain" description="7,8-dihydro-6-hydroxymethylpterin-pyrophosphokinase" evidence="13">
    <location>
        <begin position="89"/>
        <end position="100"/>
    </location>
</feature>
<evidence type="ECO:0000256" key="12">
    <source>
        <dbReference type="ARBA" id="ARBA00033413"/>
    </source>
</evidence>
<evidence type="ECO:0000313" key="15">
    <source>
        <dbReference type="Proteomes" id="UP000609064"/>
    </source>
</evidence>
<sequence length="163" mass="18663">MKPHKIFLGLGSNLGNREDNLSTAQKLIEEKVGKIRSKSSIYETAAWGITEQNAFLNQVLEVETKFSPSAVLHLVLKIEKDMGRIREIKWGERSIDIDILYYNNEIISTQNLAVPHPFIQERKFVLVPLCEIAPAFIHPKLNQTNLELLEKCRDSGEIKQYCL</sequence>
<evidence type="ECO:0000256" key="2">
    <source>
        <dbReference type="ARBA" id="ARBA00005810"/>
    </source>
</evidence>
<dbReference type="GO" id="GO:0046656">
    <property type="term" value="P:folic acid biosynthetic process"/>
    <property type="evidence" value="ECO:0007669"/>
    <property type="project" value="UniProtKB-KW"/>
</dbReference>
<evidence type="ECO:0000313" key="14">
    <source>
        <dbReference type="EMBL" id="GGD65078.1"/>
    </source>
</evidence>
<evidence type="ECO:0000256" key="3">
    <source>
        <dbReference type="ARBA" id="ARBA00013253"/>
    </source>
</evidence>
<comment type="similarity">
    <text evidence="2">Belongs to the HPPK family.</text>
</comment>
<evidence type="ECO:0000256" key="1">
    <source>
        <dbReference type="ARBA" id="ARBA00005051"/>
    </source>
</evidence>
<reference evidence="14" key="2">
    <citation type="submission" date="2020-09" db="EMBL/GenBank/DDBJ databases">
        <authorList>
            <person name="Sun Q."/>
            <person name="Zhou Y."/>
        </authorList>
    </citation>
    <scope>NUCLEOTIDE SEQUENCE</scope>
    <source>
        <strain evidence="14">CGMCC 1.15958</strain>
    </source>
</reference>
<dbReference type="Proteomes" id="UP000609064">
    <property type="component" value="Unassembled WGS sequence"/>
</dbReference>
<dbReference type="GO" id="GO:0005524">
    <property type="term" value="F:ATP binding"/>
    <property type="evidence" value="ECO:0007669"/>
    <property type="project" value="UniProtKB-KW"/>
</dbReference>
<comment type="function">
    <text evidence="10">Catalyzes the transfer of pyrophosphate from adenosine triphosphate (ATP) to 6-hydroxymethyl-7,8-dihydropterin, an enzymatic step in folate biosynthesis pathway.</text>
</comment>
<organism evidence="14 15">
    <name type="scientific">Emticicia aquatilis</name>
    <dbReference type="NCBI Taxonomy" id="1537369"/>
    <lineage>
        <taxon>Bacteria</taxon>
        <taxon>Pseudomonadati</taxon>
        <taxon>Bacteroidota</taxon>
        <taxon>Cytophagia</taxon>
        <taxon>Cytophagales</taxon>
        <taxon>Leadbetterellaceae</taxon>
        <taxon>Emticicia</taxon>
    </lineage>
</organism>
<dbReference type="InterPro" id="IPR035907">
    <property type="entry name" value="Hppk_sf"/>
</dbReference>
<dbReference type="InterPro" id="IPR000550">
    <property type="entry name" value="Hppk"/>
</dbReference>
<keyword evidence="9" id="KW-0289">Folate biosynthesis</keyword>
<keyword evidence="6" id="KW-0547">Nucleotide-binding</keyword>
<evidence type="ECO:0000256" key="6">
    <source>
        <dbReference type="ARBA" id="ARBA00022741"/>
    </source>
</evidence>
<keyword evidence="8" id="KW-0067">ATP-binding</keyword>
<dbReference type="GO" id="GO:0016301">
    <property type="term" value="F:kinase activity"/>
    <property type="evidence" value="ECO:0007669"/>
    <property type="project" value="UniProtKB-KW"/>
</dbReference>
<evidence type="ECO:0000256" key="10">
    <source>
        <dbReference type="ARBA" id="ARBA00029409"/>
    </source>
</evidence>
<evidence type="ECO:0000256" key="5">
    <source>
        <dbReference type="ARBA" id="ARBA00022679"/>
    </source>
</evidence>
<dbReference type="Gene3D" id="3.30.70.560">
    <property type="entry name" value="7,8-Dihydro-6-hydroxymethylpterin-pyrophosphokinase HPPK"/>
    <property type="match status" value="1"/>
</dbReference>
<keyword evidence="7" id="KW-0418">Kinase</keyword>
<evidence type="ECO:0000256" key="8">
    <source>
        <dbReference type="ARBA" id="ARBA00022840"/>
    </source>
</evidence>
<dbReference type="EMBL" id="BMKK01000006">
    <property type="protein sequence ID" value="GGD65078.1"/>
    <property type="molecule type" value="Genomic_DNA"/>
</dbReference>
<comment type="pathway">
    <text evidence="1">Cofactor biosynthesis; tetrahydrofolate biosynthesis; 2-amino-4-hydroxy-6-hydroxymethyl-7,8-dihydropteridine diphosphate from 7,8-dihydroneopterin triphosphate: step 4/4.</text>
</comment>
<comment type="caution">
    <text evidence="14">The sequence shown here is derived from an EMBL/GenBank/DDBJ whole genome shotgun (WGS) entry which is preliminary data.</text>
</comment>
<proteinExistence type="inferred from homology"/>
<dbReference type="PANTHER" id="PTHR43071">
    <property type="entry name" value="2-AMINO-4-HYDROXY-6-HYDROXYMETHYLDIHYDROPTERIDINE PYROPHOSPHOKINASE"/>
    <property type="match status" value="1"/>
</dbReference>
<dbReference type="GO" id="GO:0003848">
    <property type="term" value="F:2-amino-4-hydroxy-6-hydroxymethyldihydropteridine diphosphokinase activity"/>
    <property type="evidence" value="ECO:0007669"/>
    <property type="project" value="UniProtKB-EC"/>
</dbReference>
<gene>
    <name evidence="14" type="primary">folK</name>
    <name evidence="14" type="ORF">GCM10011514_31430</name>
</gene>
<dbReference type="NCBIfam" id="TIGR01498">
    <property type="entry name" value="folK"/>
    <property type="match status" value="1"/>
</dbReference>
<reference evidence="14" key="1">
    <citation type="journal article" date="2014" name="Int. J. Syst. Evol. Microbiol.">
        <title>Complete genome sequence of Corynebacterium casei LMG S-19264T (=DSM 44701T), isolated from a smear-ripened cheese.</title>
        <authorList>
            <consortium name="US DOE Joint Genome Institute (JGI-PGF)"/>
            <person name="Walter F."/>
            <person name="Albersmeier A."/>
            <person name="Kalinowski J."/>
            <person name="Ruckert C."/>
        </authorList>
    </citation>
    <scope>NUCLEOTIDE SEQUENCE</scope>
    <source>
        <strain evidence="14">CGMCC 1.15958</strain>
    </source>
</reference>
<dbReference type="AlphaFoldDB" id="A0A916YX49"/>
<dbReference type="Pfam" id="PF01288">
    <property type="entry name" value="HPPK"/>
    <property type="match status" value="1"/>
</dbReference>
<dbReference type="SUPFAM" id="SSF55083">
    <property type="entry name" value="6-hydroxymethyl-7,8-dihydropterin pyrophosphokinase, HPPK"/>
    <property type="match status" value="1"/>
</dbReference>
<evidence type="ECO:0000256" key="11">
    <source>
        <dbReference type="ARBA" id="ARBA00029766"/>
    </source>
</evidence>
<accession>A0A916YX49</accession>
<evidence type="ECO:0000259" key="13">
    <source>
        <dbReference type="PROSITE" id="PS00794"/>
    </source>
</evidence>
<keyword evidence="15" id="KW-1185">Reference proteome</keyword>
<dbReference type="PROSITE" id="PS00794">
    <property type="entry name" value="HPPK"/>
    <property type="match status" value="1"/>
</dbReference>
<dbReference type="RefSeq" id="WP_188767156.1">
    <property type="nucleotide sequence ID" value="NZ_BMKK01000006.1"/>
</dbReference>
<dbReference type="CDD" id="cd00483">
    <property type="entry name" value="HPPK"/>
    <property type="match status" value="1"/>
</dbReference>